<protein>
    <recommendedName>
        <fullName evidence="2 4">Flagellin</fullName>
    </recommendedName>
</protein>
<sequence>MVIQHNIPATNAYRNLTSNRSGLSKNLEKLSSGFRINRAADDAAGLAISEAMRSKINGLDQATANANDAIGLIQTEEGALTETHSMLQRMTTLATQAANGTYNSTSRASIQKEMDELGNEIDRIANNTDYNGIKPLAEDSNKGSDGKNNGTKLNMTMQIGPTKGEVLDLKGQDMTLKGIFKDLDTVSSSGASVTANALNADSESAKALATLINDRKVDKDQAGKDLTNAVRDAANRNGVKVADNFKVSVSVAGSTTTVSIANATSGMFDTSTAGKAITAALKDAYDSLDGVQKSNEYPENAHTDGKEYIQITSYSGEDVTANANRVVKNIQSAIDHVSSYRAELGAKQNRLEHTINNLQVTSENTTAAESRIRDTDMAKEMAAYTKNNILSQAAQSMLAQANQSGQGVLSLLQ</sequence>
<dbReference type="HOGENOM" id="CLU_011142_3_1_9"/>
<keyword evidence="7" id="KW-0969">Cilium</keyword>
<keyword evidence="8" id="KW-1185">Reference proteome</keyword>
<name>I5ARS2_EUBC6</name>
<reference evidence="7 8" key="2">
    <citation type="submission" date="2012-02" db="EMBL/GenBank/DDBJ databases">
        <title>Improved High-Quality Draft sequence of Eubacterium cellulosolvens 6.</title>
        <authorList>
            <consortium name="US DOE Joint Genome Institute"/>
            <person name="Lucas S."/>
            <person name="Han J."/>
            <person name="Lapidus A."/>
            <person name="Cheng J.-F."/>
            <person name="Goodwin L."/>
            <person name="Pitluck S."/>
            <person name="Peters L."/>
            <person name="Mikhailova N."/>
            <person name="Gu W."/>
            <person name="Detter J.C."/>
            <person name="Han C."/>
            <person name="Tapia R."/>
            <person name="Land M."/>
            <person name="Hauser L."/>
            <person name="Kyrpides N."/>
            <person name="Ivanova N."/>
            <person name="Pagani I."/>
            <person name="Johnson E."/>
            <person name="Mukhopadhyay B."/>
            <person name="Anderson I."/>
            <person name="Woyke T."/>
        </authorList>
    </citation>
    <scope>NUCLEOTIDE SEQUENCE [LARGE SCALE GENOMIC DNA]</scope>
    <source>
        <strain evidence="7 8">6</strain>
    </source>
</reference>
<dbReference type="EMBL" id="CM001487">
    <property type="protein sequence ID" value="EIM56495.1"/>
    <property type="molecule type" value="Genomic_DNA"/>
</dbReference>
<dbReference type="Gene3D" id="1.20.1330.10">
    <property type="entry name" value="f41 fragment of flagellin, N-terminal domain"/>
    <property type="match status" value="1"/>
</dbReference>
<evidence type="ECO:0000256" key="3">
    <source>
        <dbReference type="ARBA" id="ARBA00023143"/>
    </source>
</evidence>
<dbReference type="Proteomes" id="UP000005753">
    <property type="component" value="Chromosome"/>
</dbReference>
<feature type="domain" description="Flagellin C-terminal" evidence="6">
    <location>
        <begin position="328"/>
        <end position="412"/>
    </location>
</feature>
<evidence type="ECO:0000313" key="7">
    <source>
        <dbReference type="EMBL" id="EIM56495.1"/>
    </source>
</evidence>
<proteinExistence type="inferred from homology"/>
<dbReference type="Pfam" id="PF00669">
    <property type="entry name" value="Flagellin_N"/>
    <property type="match status" value="1"/>
</dbReference>
<dbReference type="GO" id="GO:0005198">
    <property type="term" value="F:structural molecule activity"/>
    <property type="evidence" value="ECO:0007669"/>
    <property type="project" value="UniProtKB-UniRule"/>
</dbReference>
<evidence type="ECO:0000256" key="1">
    <source>
        <dbReference type="ARBA" id="ARBA00005709"/>
    </source>
</evidence>
<dbReference type="AlphaFoldDB" id="I5ARS2"/>
<dbReference type="SUPFAM" id="SSF64518">
    <property type="entry name" value="Phase 1 flagellin"/>
    <property type="match status" value="1"/>
</dbReference>
<dbReference type="PANTHER" id="PTHR42792">
    <property type="entry name" value="FLAGELLIN"/>
    <property type="match status" value="1"/>
</dbReference>
<feature type="domain" description="Flagellin N-terminal" evidence="5">
    <location>
        <begin position="3"/>
        <end position="137"/>
    </location>
</feature>
<organism evidence="7 8">
    <name type="scientific">Eubacterium cellulosolvens (strain ATCC 43171 / JCM 9499 / 6)</name>
    <name type="common">Cillobacterium cellulosolvens</name>
    <dbReference type="NCBI Taxonomy" id="633697"/>
    <lineage>
        <taxon>Bacteria</taxon>
        <taxon>Bacillati</taxon>
        <taxon>Bacillota</taxon>
        <taxon>Clostridia</taxon>
        <taxon>Eubacteriales</taxon>
        <taxon>Eubacteriaceae</taxon>
        <taxon>Eubacterium</taxon>
    </lineage>
</organism>
<dbReference type="InterPro" id="IPR046358">
    <property type="entry name" value="Flagellin_C"/>
</dbReference>
<accession>I5ARS2</accession>
<keyword evidence="7" id="KW-0282">Flagellum</keyword>
<dbReference type="eggNOG" id="COG1344">
    <property type="taxonomic scope" value="Bacteria"/>
</dbReference>
<dbReference type="Gene3D" id="6.10.10.10">
    <property type="entry name" value="Flagellar export chaperone, C-terminal domain"/>
    <property type="match status" value="1"/>
</dbReference>
<evidence type="ECO:0000256" key="4">
    <source>
        <dbReference type="RuleBase" id="RU362073"/>
    </source>
</evidence>
<dbReference type="GO" id="GO:0005576">
    <property type="term" value="C:extracellular region"/>
    <property type="evidence" value="ECO:0007669"/>
    <property type="project" value="UniProtKB-SubCell"/>
</dbReference>
<dbReference type="Gene3D" id="3.30.70.2120">
    <property type="match status" value="1"/>
</dbReference>
<dbReference type="GO" id="GO:0009288">
    <property type="term" value="C:bacterial-type flagellum"/>
    <property type="evidence" value="ECO:0007669"/>
    <property type="project" value="UniProtKB-SubCell"/>
</dbReference>
<comment type="function">
    <text evidence="4">Flagellin is the subunit protein which polymerizes to form the filaments of bacterial flagella.</text>
</comment>
<dbReference type="Pfam" id="PF00700">
    <property type="entry name" value="Flagellin_C"/>
    <property type="match status" value="1"/>
</dbReference>
<dbReference type="InterPro" id="IPR001029">
    <property type="entry name" value="Flagellin_N"/>
</dbReference>
<keyword evidence="4" id="KW-0964">Secreted</keyword>
<evidence type="ECO:0000313" key="8">
    <source>
        <dbReference type="Proteomes" id="UP000005753"/>
    </source>
</evidence>
<keyword evidence="7" id="KW-0966">Cell projection</keyword>
<dbReference type="STRING" id="633697.EubceDRAFT1_0656"/>
<comment type="similarity">
    <text evidence="1 4">Belongs to the bacterial flagellin family.</text>
</comment>
<evidence type="ECO:0000256" key="2">
    <source>
        <dbReference type="ARBA" id="ARBA00020110"/>
    </source>
</evidence>
<evidence type="ECO:0000259" key="5">
    <source>
        <dbReference type="Pfam" id="PF00669"/>
    </source>
</evidence>
<dbReference type="InterPro" id="IPR001492">
    <property type="entry name" value="Flagellin"/>
</dbReference>
<reference evidence="7 8" key="1">
    <citation type="submission" date="2010-08" db="EMBL/GenBank/DDBJ databases">
        <authorList>
            <consortium name="US DOE Joint Genome Institute (JGI-PGF)"/>
            <person name="Lucas S."/>
            <person name="Copeland A."/>
            <person name="Lapidus A."/>
            <person name="Cheng J.-F."/>
            <person name="Bruce D."/>
            <person name="Goodwin L."/>
            <person name="Pitluck S."/>
            <person name="Land M.L."/>
            <person name="Hauser L."/>
            <person name="Chang Y.-J."/>
            <person name="Anderson I.J."/>
            <person name="Johnson E."/>
            <person name="Mulhopadhyay B."/>
            <person name="Kyrpides N."/>
            <person name="Woyke T.J."/>
        </authorList>
    </citation>
    <scope>NUCLEOTIDE SEQUENCE [LARGE SCALE GENOMIC DNA]</scope>
    <source>
        <strain evidence="7 8">6</strain>
    </source>
</reference>
<dbReference type="OrthoDB" id="9796789at2"/>
<gene>
    <name evidence="7" type="ORF">EubceDRAFT1_0656</name>
</gene>
<comment type="subcellular location">
    <subcellularLocation>
        <location evidence="4">Secreted</location>
    </subcellularLocation>
    <subcellularLocation>
        <location evidence="4">Bacterial flagellum</location>
    </subcellularLocation>
</comment>
<dbReference type="PANTHER" id="PTHR42792:SF2">
    <property type="entry name" value="FLAGELLIN"/>
    <property type="match status" value="1"/>
</dbReference>
<dbReference type="PRINTS" id="PR00207">
    <property type="entry name" value="FLAGELLIN"/>
</dbReference>
<keyword evidence="3 4" id="KW-0975">Bacterial flagellum</keyword>
<evidence type="ECO:0000259" key="6">
    <source>
        <dbReference type="Pfam" id="PF00700"/>
    </source>
</evidence>
<dbReference type="InterPro" id="IPR042187">
    <property type="entry name" value="Flagellin_C_sub2"/>
</dbReference>